<evidence type="ECO:0000256" key="4">
    <source>
        <dbReference type="ARBA" id="ARBA00022692"/>
    </source>
</evidence>
<feature type="region of interest" description="Disordered" evidence="7">
    <location>
        <begin position="1"/>
        <end position="28"/>
    </location>
</feature>
<dbReference type="Proteomes" id="UP000578091">
    <property type="component" value="Unassembled WGS sequence"/>
</dbReference>
<dbReference type="InterPro" id="IPR011701">
    <property type="entry name" value="MFS"/>
</dbReference>
<dbReference type="CDD" id="cd06173">
    <property type="entry name" value="MFS_MefA_like"/>
    <property type="match status" value="1"/>
</dbReference>
<proteinExistence type="predicted"/>
<reference evidence="10 11" key="1">
    <citation type="submission" date="2020-07" db="EMBL/GenBank/DDBJ databases">
        <title>Luteimonas sp. SJ-92.</title>
        <authorList>
            <person name="Huang X.-X."/>
            <person name="Xu L."/>
            <person name="Sun J.-Q."/>
        </authorList>
    </citation>
    <scope>NUCLEOTIDE SEQUENCE [LARGE SCALE GENOMIC DNA]</scope>
    <source>
        <strain evidence="10 11">SJ-92</strain>
    </source>
</reference>
<comment type="caution">
    <text evidence="10">The sequence shown here is derived from an EMBL/GenBank/DDBJ whole genome shotgun (WGS) entry which is preliminary data.</text>
</comment>
<dbReference type="EMBL" id="JACCKA010000029">
    <property type="protein sequence ID" value="NZA25530.1"/>
    <property type="molecule type" value="Genomic_DNA"/>
</dbReference>
<evidence type="ECO:0000256" key="8">
    <source>
        <dbReference type="SAM" id="Phobius"/>
    </source>
</evidence>
<dbReference type="SUPFAM" id="SSF103473">
    <property type="entry name" value="MFS general substrate transporter"/>
    <property type="match status" value="1"/>
</dbReference>
<feature type="compositionally biased region" description="Low complexity" evidence="7">
    <location>
        <begin position="15"/>
        <end position="28"/>
    </location>
</feature>
<dbReference type="Gene3D" id="1.20.1250.20">
    <property type="entry name" value="MFS general substrate transporter like domains"/>
    <property type="match status" value="1"/>
</dbReference>
<evidence type="ECO:0000313" key="10">
    <source>
        <dbReference type="EMBL" id="NZA25530.1"/>
    </source>
</evidence>
<keyword evidence="4 8" id="KW-0812">Transmembrane</keyword>
<keyword evidence="3" id="KW-1003">Cell membrane</keyword>
<dbReference type="Pfam" id="PF07690">
    <property type="entry name" value="MFS_1"/>
    <property type="match status" value="1"/>
</dbReference>
<evidence type="ECO:0000259" key="9">
    <source>
        <dbReference type="SMART" id="SM00563"/>
    </source>
</evidence>
<dbReference type="InterPro" id="IPR002123">
    <property type="entry name" value="Plipid/glycerol_acylTrfase"/>
</dbReference>
<feature type="transmembrane region" description="Helical" evidence="8">
    <location>
        <begin position="442"/>
        <end position="464"/>
    </location>
</feature>
<feature type="transmembrane region" description="Helical" evidence="8">
    <location>
        <begin position="301"/>
        <end position="320"/>
    </location>
</feature>
<protein>
    <submittedName>
        <fullName evidence="10">MFS transporter</fullName>
    </submittedName>
</protein>
<dbReference type="SMART" id="SM00563">
    <property type="entry name" value="PlsC"/>
    <property type="match status" value="1"/>
</dbReference>
<dbReference type="PANTHER" id="PTHR43266:SF2">
    <property type="entry name" value="MAJOR FACILITATOR SUPERFAMILY (MFS) PROFILE DOMAIN-CONTAINING PROTEIN"/>
    <property type="match status" value="1"/>
</dbReference>
<keyword evidence="2" id="KW-0813">Transport</keyword>
<dbReference type="CDD" id="cd07989">
    <property type="entry name" value="LPLAT_AGPAT-like"/>
    <property type="match status" value="1"/>
</dbReference>
<name>A0A853JA78_9GAMM</name>
<comment type="subcellular location">
    <subcellularLocation>
        <location evidence="1">Cell membrane</location>
        <topology evidence="1">Multi-pass membrane protein</topology>
    </subcellularLocation>
</comment>
<evidence type="ECO:0000256" key="1">
    <source>
        <dbReference type="ARBA" id="ARBA00004651"/>
    </source>
</evidence>
<evidence type="ECO:0000256" key="6">
    <source>
        <dbReference type="ARBA" id="ARBA00023136"/>
    </source>
</evidence>
<feature type="domain" description="Phospholipid/glycerol acyltransferase" evidence="9">
    <location>
        <begin position="494"/>
        <end position="610"/>
    </location>
</feature>
<dbReference type="GO" id="GO:0016746">
    <property type="term" value="F:acyltransferase activity"/>
    <property type="evidence" value="ECO:0007669"/>
    <property type="project" value="InterPro"/>
</dbReference>
<evidence type="ECO:0000256" key="5">
    <source>
        <dbReference type="ARBA" id="ARBA00022989"/>
    </source>
</evidence>
<gene>
    <name evidence="10" type="ORF">H0E84_03970</name>
</gene>
<feature type="transmembrane region" description="Helical" evidence="8">
    <location>
        <begin position="370"/>
        <end position="396"/>
    </location>
</feature>
<organism evidence="10 11">
    <name type="scientific">Luteimonas salinisoli</name>
    <dbReference type="NCBI Taxonomy" id="2752307"/>
    <lineage>
        <taxon>Bacteria</taxon>
        <taxon>Pseudomonadati</taxon>
        <taxon>Pseudomonadota</taxon>
        <taxon>Gammaproteobacteria</taxon>
        <taxon>Lysobacterales</taxon>
        <taxon>Lysobacteraceae</taxon>
        <taxon>Luteimonas</taxon>
    </lineage>
</organism>
<keyword evidence="6 8" id="KW-0472">Membrane</keyword>
<feature type="transmembrane region" description="Helical" evidence="8">
    <location>
        <begin position="332"/>
        <end position="350"/>
    </location>
</feature>
<feature type="transmembrane region" description="Helical" evidence="8">
    <location>
        <begin position="143"/>
        <end position="161"/>
    </location>
</feature>
<feature type="transmembrane region" description="Helical" evidence="8">
    <location>
        <begin position="85"/>
        <end position="105"/>
    </location>
</feature>
<feature type="transmembrane region" description="Helical" evidence="8">
    <location>
        <begin position="181"/>
        <end position="201"/>
    </location>
</feature>
<dbReference type="RefSeq" id="WP_180677336.1">
    <property type="nucleotide sequence ID" value="NZ_JACCKA010000029.1"/>
</dbReference>
<evidence type="ECO:0000313" key="11">
    <source>
        <dbReference type="Proteomes" id="UP000578091"/>
    </source>
</evidence>
<dbReference type="AlphaFoldDB" id="A0A853JA78"/>
<dbReference type="InterPro" id="IPR036259">
    <property type="entry name" value="MFS_trans_sf"/>
</dbReference>
<feature type="transmembrane region" description="Helical" evidence="8">
    <location>
        <begin position="261"/>
        <end position="281"/>
    </location>
</feature>
<keyword evidence="5 8" id="KW-1133">Transmembrane helix</keyword>
<feature type="transmembrane region" description="Helical" evidence="8">
    <location>
        <begin position="408"/>
        <end position="430"/>
    </location>
</feature>
<evidence type="ECO:0000256" key="2">
    <source>
        <dbReference type="ARBA" id="ARBA00022448"/>
    </source>
</evidence>
<accession>A0A853JA78</accession>
<evidence type="ECO:0000256" key="3">
    <source>
        <dbReference type="ARBA" id="ARBA00022475"/>
    </source>
</evidence>
<feature type="transmembrane region" description="Helical" evidence="8">
    <location>
        <begin position="207"/>
        <end position="227"/>
    </location>
</feature>
<dbReference type="SUPFAM" id="SSF69593">
    <property type="entry name" value="Glycerol-3-phosphate (1)-acyltransferase"/>
    <property type="match status" value="1"/>
</dbReference>
<keyword evidence="11" id="KW-1185">Reference proteome</keyword>
<sequence>MAQDKPNESPATGTPPDSAAAIPAGAQPVQGPGPVTHSQFGLLRQRRFLPYFTVQALGAFNDNVYRQAIIGLLFFLGISSEERTLYTNLAPALFILPYFLFSAIAGQIAERMEKQRLIVITTAMEIAIMSLAAIGFLTQNMTVLLVALFCTGVQSTLFGPVKYSILPAVLKPEELTGGNGLVEMGTSISILVGMIYGGLVFQVAGTWGPEAAAASVVALAVAGNLVARTIPRVDAGAPELKVRWNPIPESWAIWKLTRRQLAVRNAILGVSWFWFVGTVLTAQLPTYAEINLGAPERSTSLYIFALALFSVGVGIGSLLCEKLSMRTVEIGLVPLGAFGMSACMLDLYLARSGAAPATGLAIAEFLAAHGGWRIAADLTGIGFFAGLFIVPLFALIQSRTPRGELSRVIAGLNIQNAAFIVAAAVLGVAVQRLLGWSIPQVFLALAIANAVVAIYIFTIVPEFLMRLLSWMLVRALYRLRVHGVEEYVPDEGPGLIVCNHVSYMDALILAASVPRPVRFVMYHRIFEIPVLRWIFRTAKAIPIAPEKEDPALMQRAFDEIDRTLADGGLVAIFPEGRLTADGDIAPFRAGVERILARRPVQVVPMALRGMWASMWSRKDSRMRRARLPRRFRAHVEVVAAAPVDGTSASAANLEARVRELRGDRA</sequence>
<dbReference type="GO" id="GO:0005886">
    <property type="term" value="C:plasma membrane"/>
    <property type="evidence" value="ECO:0007669"/>
    <property type="project" value="UniProtKB-SubCell"/>
</dbReference>
<evidence type="ECO:0000256" key="7">
    <source>
        <dbReference type="SAM" id="MobiDB-lite"/>
    </source>
</evidence>
<feature type="transmembrane region" description="Helical" evidence="8">
    <location>
        <begin position="117"/>
        <end position="137"/>
    </location>
</feature>
<dbReference type="Pfam" id="PF01553">
    <property type="entry name" value="Acyltransferase"/>
    <property type="match status" value="1"/>
</dbReference>
<dbReference type="PANTHER" id="PTHR43266">
    <property type="entry name" value="MACROLIDE-EFFLUX PROTEIN"/>
    <property type="match status" value="1"/>
</dbReference>
<dbReference type="GO" id="GO:0022857">
    <property type="term" value="F:transmembrane transporter activity"/>
    <property type="evidence" value="ECO:0007669"/>
    <property type="project" value="InterPro"/>
</dbReference>